<dbReference type="Proteomes" id="UP000184391">
    <property type="component" value="Unassembled WGS sequence"/>
</dbReference>
<feature type="signal peptide" evidence="1">
    <location>
        <begin position="1"/>
        <end position="28"/>
    </location>
</feature>
<name>A0A1M7SCP1_9SPHN</name>
<organism evidence="2 3">
    <name type="scientific">Erythrobacter sanguineus</name>
    <dbReference type="NCBI Taxonomy" id="198312"/>
    <lineage>
        <taxon>Bacteria</taxon>
        <taxon>Pseudomonadati</taxon>
        <taxon>Pseudomonadota</taxon>
        <taxon>Alphaproteobacteria</taxon>
        <taxon>Sphingomonadales</taxon>
        <taxon>Erythrobacteraceae</taxon>
        <taxon>Erythrobacter/Porphyrobacter group</taxon>
        <taxon>Erythrobacter</taxon>
    </lineage>
</organism>
<reference evidence="3" key="1">
    <citation type="submission" date="2016-12" db="EMBL/GenBank/DDBJ databases">
        <authorList>
            <person name="Varghese N."/>
            <person name="Submissions S."/>
        </authorList>
    </citation>
    <scope>NUCLEOTIDE SEQUENCE [LARGE SCALE GENOMIC DNA]</scope>
    <source>
        <strain evidence="3">DSM 11032</strain>
    </source>
</reference>
<dbReference type="EMBL" id="FRDF01000007">
    <property type="protein sequence ID" value="SHN56219.1"/>
    <property type="molecule type" value="Genomic_DNA"/>
</dbReference>
<evidence type="ECO:0000313" key="3">
    <source>
        <dbReference type="Proteomes" id="UP000184391"/>
    </source>
</evidence>
<feature type="chain" id="PRO_5012862071" evidence="1">
    <location>
        <begin position="29"/>
        <end position="248"/>
    </location>
</feature>
<proteinExistence type="predicted"/>
<accession>A0A1M7SCP1</accession>
<dbReference type="STRING" id="198312.SAMN02745193_01442"/>
<keyword evidence="1" id="KW-0732">Signal</keyword>
<dbReference type="AlphaFoldDB" id="A0A1M7SCP1"/>
<keyword evidence="3" id="KW-1185">Reference proteome</keyword>
<protein>
    <submittedName>
        <fullName evidence="2">Uncharacterized protein</fullName>
    </submittedName>
</protein>
<evidence type="ECO:0000313" key="2">
    <source>
        <dbReference type="EMBL" id="SHN56219.1"/>
    </source>
</evidence>
<gene>
    <name evidence="2" type="ORF">SAMN02745193_01442</name>
</gene>
<dbReference type="RefSeq" id="WP_072673982.1">
    <property type="nucleotide sequence ID" value="NZ_FRDF01000007.1"/>
</dbReference>
<evidence type="ECO:0000256" key="1">
    <source>
        <dbReference type="SAM" id="SignalP"/>
    </source>
</evidence>
<sequence>MFSAKMKQMMTALALGCAALALPAAAMAGVVVKSTGPSSTKYPVGTKVGDDATITLKAGDVVTVLTAEGTRVIRGAGTFRVGDRPQVASDRFASLTRKRAATRVRTGAVRGEQDEAVTNPSLWYVDITRSGTICLYDLATVRLWRPGTEGTATYRISAHGETEAKAEVTFDDTVTVAALDPARMPVAEGGHYMVTGPDGSASAELNFVLLAEDYEQPDALAEALISKGCSVQLEALASTLAASAEAAS</sequence>